<proteinExistence type="predicted"/>
<sequence length="129" mass="13910">MISIDSDPKVRIHVMNGISPKISGKLQLGESNLESDSDGCGDPADPQAVRLCFLWLANKRAQTGSDSNLINQGNLQACLATNSQSLEECHGLMINPNQSRLLEALNQHGITSVIANRLSEKGFAAQHDE</sequence>
<accession>A0ACC2TMZ7</accession>
<organism evidence="1 2">
    <name type="scientific">Entomophthora muscae</name>
    <dbReference type="NCBI Taxonomy" id="34485"/>
    <lineage>
        <taxon>Eukaryota</taxon>
        <taxon>Fungi</taxon>
        <taxon>Fungi incertae sedis</taxon>
        <taxon>Zoopagomycota</taxon>
        <taxon>Entomophthoromycotina</taxon>
        <taxon>Entomophthoromycetes</taxon>
        <taxon>Entomophthorales</taxon>
        <taxon>Entomophthoraceae</taxon>
        <taxon>Entomophthora</taxon>
    </lineage>
</organism>
<keyword evidence="2" id="KW-1185">Reference proteome</keyword>
<comment type="caution">
    <text evidence="1">The sequence shown here is derived from an EMBL/GenBank/DDBJ whole genome shotgun (WGS) entry which is preliminary data.</text>
</comment>
<protein>
    <submittedName>
        <fullName evidence="1">Uncharacterized protein</fullName>
    </submittedName>
</protein>
<gene>
    <name evidence="1" type="ORF">DSO57_1031663</name>
</gene>
<reference evidence="1" key="1">
    <citation type="submission" date="2022-04" db="EMBL/GenBank/DDBJ databases">
        <title>Genome of the entomopathogenic fungus Entomophthora muscae.</title>
        <authorList>
            <person name="Elya C."/>
            <person name="Lovett B.R."/>
            <person name="Lee E."/>
            <person name="Macias A.M."/>
            <person name="Hajek A.E."/>
            <person name="De Bivort B.L."/>
            <person name="Kasson M.T."/>
            <person name="De Fine Licht H.H."/>
            <person name="Stajich J.E."/>
        </authorList>
    </citation>
    <scope>NUCLEOTIDE SEQUENCE</scope>
    <source>
        <strain evidence="1">Berkeley</strain>
    </source>
</reference>
<name>A0ACC2TMZ7_9FUNG</name>
<evidence type="ECO:0000313" key="1">
    <source>
        <dbReference type="EMBL" id="KAJ9075861.1"/>
    </source>
</evidence>
<dbReference type="EMBL" id="QTSX02002359">
    <property type="protein sequence ID" value="KAJ9075861.1"/>
    <property type="molecule type" value="Genomic_DNA"/>
</dbReference>
<evidence type="ECO:0000313" key="2">
    <source>
        <dbReference type="Proteomes" id="UP001165960"/>
    </source>
</evidence>
<dbReference type="Proteomes" id="UP001165960">
    <property type="component" value="Unassembled WGS sequence"/>
</dbReference>